<protein>
    <recommendedName>
        <fullName evidence="3">DDE Tnp4 domain-containing protein</fullName>
    </recommendedName>
</protein>
<evidence type="ECO:0000256" key="1">
    <source>
        <dbReference type="ARBA" id="ARBA00001968"/>
    </source>
</evidence>
<keyword evidence="2" id="KW-0479">Metal-binding</keyword>
<comment type="cofactor">
    <cofactor evidence="1">
        <name>a divalent metal cation</name>
        <dbReference type="ChEBI" id="CHEBI:60240"/>
    </cofactor>
</comment>
<proteinExistence type="predicted"/>
<dbReference type="GO" id="GO:0046872">
    <property type="term" value="F:metal ion binding"/>
    <property type="evidence" value="ECO:0007669"/>
    <property type="project" value="UniProtKB-KW"/>
</dbReference>
<dbReference type="AlphaFoldDB" id="A0A2N5U3T6"/>
<evidence type="ECO:0000259" key="3">
    <source>
        <dbReference type="Pfam" id="PF13359"/>
    </source>
</evidence>
<organism evidence="4 5">
    <name type="scientific">Puccinia coronata f. sp. avenae</name>
    <dbReference type="NCBI Taxonomy" id="200324"/>
    <lineage>
        <taxon>Eukaryota</taxon>
        <taxon>Fungi</taxon>
        <taxon>Dikarya</taxon>
        <taxon>Basidiomycota</taxon>
        <taxon>Pucciniomycotina</taxon>
        <taxon>Pucciniomycetes</taxon>
        <taxon>Pucciniales</taxon>
        <taxon>Pucciniaceae</taxon>
        <taxon>Puccinia</taxon>
    </lineage>
</organism>
<dbReference type="EMBL" id="PGCI01000243">
    <property type="protein sequence ID" value="PLW32414.1"/>
    <property type="molecule type" value="Genomic_DNA"/>
</dbReference>
<evidence type="ECO:0000256" key="2">
    <source>
        <dbReference type="ARBA" id="ARBA00022723"/>
    </source>
</evidence>
<name>A0A2N5U3T6_9BASI</name>
<comment type="caution">
    <text evidence="4">The sequence shown here is derived from an EMBL/GenBank/DDBJ whole genome shotgun (WGS) entry which is preliminary data.</text>
</comment>
<gene>
    <name evidence="4" type="ORF">PCASD_17544</name>
</gene>
<accession>A0A2N5U3T6</accession>
<feature type="domain" description="DDE Tnp4" evidence="3">
    <location>
        <begin position="16"/>
        <end position="97"/>
    </location>
</feature>
<evidence type="ECO:0000313" key="5">
    <source>
        <dbReference type="Proteomes" id="UP000235392"/>
    </source>
</evidence>
<reference evidence="4 5" key="1">
    <citation type="submission" date="2017-11" db="EMBL/GenBank/DDBJ databases">
        <title>De novo assembly and phasing of dikaryotic genomes from two isolates of Puccinia coronata f. sp. avenae, the causal agent of oat crown rust.</title>
        <authorList>
            <person name="Miller M.E."/>
            <person name="Zhang Y."/>
            <person name="Omidvar V."/>
            <person name="Sperschneider J."/>
            <person name="Schwessinger B."/>
            <person name="Raley C."/>
            <person name="Palmer J.M."/>
            <person name="Garnica D."/>
            <person name="Upadhyaya N."/>
            <person name="Rathjen J."/>
            <person name="Taylor J.M."/>
            <person name="Park R.F."/>
            <person name="Dodds P.N."/>
            <person name="Hirsch C.D."/>
            <person name="Kianian S.F."/>
            <person name="Figueroa M."/>
        </authorList>
    </citation>
    <scope>NUCLEOTIDE SEQUENCE [LARGE SCALE GENOMIC DNA]</scope>
    <source>
        <strain evidence="4">12SD80</strain>
    </source>
</reference>
<evidence type="ECO:0000313" key="4">
    <source>
        <dbReference type="EMBL" id="PLW32414.1"/>
    </source>
</evidence>
<dbReference type="Pfam" id="PF13359">
    <property type="entry name" value="DDE_Tnp_4"/>
    <property type="match status" value="1"/>
</dbReference>
<sequence length="159" mass="17896">MRPPTSARPATVAPMVPRGLFLIGNAGYPANVNILLPYPSVQNAANQWFNHIQSSTCMVVEQAFGRLKNRFRILLHSQNATPRQARNTTFACLILHNLLNQQGTLYLQDWDERSNQEGQFGELPPTPPETGADILDFDGPNVVSMWTKRNIIRDMLYCS</sequence>
<dbReference type="InterPro" id="IPR027806">
    <property type="entry name" value="HARBI1_dom"/>
</dbReference>
<dbReference type="Proteomes" id="UP000235392">
    <property type="component" value="Unassembled WGS sequence"/>
</dbReference>